<dbReference type="Proteomes" id="UP000494206">
    <property type="component" value="Unassembled WGS sequence"/>
</dbReference>
<organism evidence="1 2">
    <name type="scientific">Caenorhabditis bovis</name>
    <dbReference type="NCBI Taxonomy" id="2654633"/>
    <lineage>
        <taxon>Eukaryota</taxon>
        <taxon>Metazoa</taxon>
        <taxon>Ecdysozoa</taxon>
        <taxon>Nematoda</taxon>
        <taxon>Chromadorea</taxon>
        <taxon>Rhabditida</taxon>
        <taxon>Rhabditina</taxon>
        <taxon>Rhabditomorpha</taxon>
        <taxon>Rhabditoidea</taxon>
        <taxon>Rhabditidae</taxon>
        <taxon>Peloderinae</taxon>
        <taxon>Caenorhabditis</taxon>
    </lineage>
</organism>
<keyword evidence="2" id="KW-1185">Reference proteome</keyword>
<evidence type="ECO:0008006" key="3">
    <source>
        <dbReference type="Google" id="ProtNLM"/>
    </source>
</evidence>
<comment type="caution">
    <text evidence="1">The sequence shown here is derived from an EMBL/GenBank/DDBJ whole genome shotgun (WGS) entry which is preliminary data.</text>
</comment>
<evidence type="ECO:0000313" key="1">
    <source>
        <dbReference type="EMBL" id="CAB3409387.1"/>
    </source>
</evidence>
<proteinExistence type="predicted"/>
<dbReference type="EMBL" id="CADEPM010000008">
    <property type="protein sequence ID" value="CAB3409387.1"/>
    <property type="molecule type" value="Genomic_DNA"/>
</dbReference>
<gene>
    <name evidence="1" type="ORF">CBOVIS_LOCUS11043</name>
</gene>
<sequence>MADRFHIKQKFMEVAIILLNVIYDILDVMRLIPYQIGCFLCAVPKKITNDYDPSVMMLRAWYAILVYLFYDMVEARSKFFSTIGQQLRDNWSYFVDVILAFIDVVEENFEFSVGAVLLASFTVYAIQMMIENEKQKRRNELIDDDIDAERPLSDRNFVRNVNAPVRSWGDQVFPEDRSSFVPPSTCMKIYGLLSGCVDTGNVNDDVQFVYRALRERLVRPNTAITWVHINVDCIEDRTFVMFRDLDAAKEAFKKLHGFYFNGTSHSSFPSCGGSIEAPRCHRYLKLCFMIGWGQ</sequence>
<reference evidence="1 2" key="1">
    <citation type="submission" date="2020-04" db="EMBL/GenBank/DDBJ databases">
        <authorList>
            <person name="Laetsch R D."/>
            <person name="Stevens L."/>
            <person name="Kumar S."/>
            <person name="Blaxter L. M."/>
        </authorList>
    </citation>
    <scope>NUCLEOTIDE SEQUENCE [LARGE SCALE GENOMIC DNA]</scope>
</reference>
<evidence type="ECO:0000313" key="2">
    <source>
        <dbReference type="Proteomes" id="UP000494206"/>
    </source>
</evidence>
<protein>
    <recommendedName>
        <fullName evidence="3">RRM domain-containing protein</fullName>
    </recommendedName>
</protein>
<name>A0A8S1F8V8_9PELO</name>
<accession>A0A8S1F8V8</accession>
<dbReference type="AlphaFoldDB" id="A0A8S1F8V8"/>